<dbReference type="EMBL" id="CP000528">
    <property type="protein sequence ID" value="ABM30089.1"/>
    <property type="molecule type" value="Genomic_DNA"/>
</dbReference>
<reference evidence="8" key="1">
    <citation type="journal article" date="2009" name="Environ. Microbiol.">
        <title>Contribution of mobile genetic elements to Desulfovibrio vulgaris genome plasticity.</title>
        <authorList>
            <person name="Walker C.B."/>
            <person name="Stolyar S."/>
            <person name="Chivian D."/>
            <person name="Pinel N."/>
            <person name="Gabster J.A."/>
            <person name="Dehal P.S."/>
            <person name="He Z."/>
            <person name="Yang Z.K."/>
            <person name="Yen H.C."/>
            <person name="Zhou J."/>
            <person name="Wall J.D."/>
            <person name="Hazen T.C."/>
            <person name="Arkin A.P."/>
            <person name="Stahl D.A."/>
        </authorList>
    </citation>
    <scope>NUCLEOTIDE SEQUENCE [LARGE SCALE GENOMIC DNA]</scope>
    <source>
        <strain evidence="8">DP4</strain>
        <plasmid evidence="8">Plasmid pDVUL01</plasmid>
    </source>
</reference>
<evidence type="ECO:0000256" key="1">
    <source>
        <dbReference type="ARBA" id="ARBA00004613"/>
    </source>
</evidence>
<name>A0A0H3ACN3_NITV4</name>
<dbReference type="Proteomes" id="UP000009173">
    <property type="component" value="Plasmid pDVUL01"/>
</dbReference>
<dbReference type="InterPro" id="IPR013424">
    <property type="entry name" value="Ice-binding_C"/>
</dbReference>
<evidence type="ECO:0000256" key="2">
    <source>
        <dbReference type="ARBA" id="ARBA00022525"/>
    </source>
</evidence>
<keyword evidence="2" id="KW-0964">Secreted</keyword>
<dbReference type="KEGG" id="dvl:Dvul_3078"/>
<geneLocation type="plasmid" evidence="7 8">
    <name>pDVUL01</name>
</geneLocation>
<evidence type="ECO:0000259" key="6">
    <source>
        <dbReference type="Pfam" id="PF24517"/>
    </source>
</evidence>
<sequence precursor="true">MRVARLAAALALVLALASIGNAATMEIFVRPEGDAVGGQERYGYGSPWYQLDRDATANPNAVYHWYSDGSGAARWTFLQFDLSDLVDMAAAVTRATFNFNLLPDGWGEGTRGNLNHLSNAATANGQATQGLGGDQPVGSVTSAMTLGWNYFDVTEYIRADLAAGFSWSVFSFNQVGYAGMFFSSGETEERSYLQVTYNGGTVDPNLPTPEPSSVVLMLLGAAGLLALRRKGVM</sequence>
<protein>
    <submittedName>
        <fullName evidence="7">Uncharacterized protein</fullName>
    </submittedName>
</protein>
<evidence type="ECO:0000313" key="7">
    <source>
        <dbReference type="EMBL" id="ABM30089.1"/>
    </source>
</evidence>
<evidence type="ECO:0000256" key="4">
    <source>
        <dbReference type="SAM" id="SignalP"/>
    </source>
</evidence>
<feature type="signal peptide" evidence="4">
    <location>
        <begin position="1"/>
        <end position="22"/>
    </location>
</feature>
<comment type="subcellular location">
    <subcellularLocation>
        <location evidence="1">Secreted</location>
    </subcellularLocation>
</comment>
<keyword evidence="3 4" id="KW-0732">Signal</keyword>
<dbReference type="RefSeq" id="WP_011787319.1">
    <property type="nucleotide sequence ID" value="NC_008741.1"/>
</dbReference>
<evidence type="ECO:0000259" key="5">
    <source>
        <dbReference type="Pfam" id="PF07589"/>
    </source>
</evidence>
<organism evidence="7 8">
    <name type="scientific">Nitratidesulfovibrio vulgaris (strain DP4)</name>
    <name type="common">Desulfovibrio vulgaris</name>
    <dbReference type="NCBI Taxonomy" id="391774"/>
    <lineage>
        <taxon>Bacteria</taxon>
        <taxon>Pseudomonadati</taxon>
        <taxon>Thermodesulfobacteriota</taxon>
        <taxon>Desulfovibrionia</taxon>
        <taxon>Desulfovibrionales</taxon>
        <taxon>Desulfovibrionaceae</taxon>
        <taxon>Nitratidesulfovibrio</taxon>
    </lineage>
</organism>
<dbReference type="AlphaFoldDB" id="A0A0H3ACN3"/>
<proteinExistence type="predicted"/>
<feature type="domain" description="Ice-binding protein C-terminal" evidence="5">
    <location>
        <begin position="207"/>
        <end position="230"/>
    </location>
</feature>
<accession>A0A0H3ACN3</accession>
<keyword evidence="7" id="KW-0614">Plasmid</keyword>
<evidence type="ECO:0000256" key="3">
    <source>
        <dbReference type="ARBA" id="ARBA00022729"/>
    </source>
</evidence>
<dbReference type="HOGENOM" id="CLU_1188435_0_0_7"/>
<dbReference type="GO" id="GO:0005576">
    <property type="term" value="C:extracellular region"/>
    <property type="evidence" value="ECO:0007669"/>
    <property type="project" value="UniProtKB-SubCell"/>
</dbReference>
<gene>
    <name evidence="7" type="ordered locus">Dvul_3078</name>
</gene>
<dbReference type="Pfam" id="PF24517">
    <property type="entry name" value="CBM96"/>
    <property type="match status" value="1"/>
</dbReference>
<dbReference type="InterPro" id="IPR055372">
    <property type="entry name" value="CBM96"/>
</dbReference>
<dbReference type="Pfam" id="PF07589">
    <property type="entry name" value="PEP-CTERM"/>
    <property type="match status" value="1"/>
</dbReference>
<evidence type="ECO:0000313" key="8">
    <source>
        <dbReference type="Proteomes" id="UP000009173"/>
    </source>
</evidence>
<feature type="chain" id="PRO_5002604212" evidence="4">
    <location>
        <begin position="23"/>
        <end position="233"/>
    </location>
</feature>
<dbReference type="NCBIfam" id="TIGR02595">
    <property type="entry name" value="PEP_CTERM"/>
    <property type="match status" value="1"/>
</dbReference>
<feature type="domain" description="Carbohydrate-binding module family 96" evidence="6">
    <location>
        <begin position="68"/>
        <end position="196"/>
    </location>
</feature>